<evidence type="ECO:0000313" key="3">
    <source>
        <dbReference type="EMBL" id="OWJ65681.1"/>
    </source>
</evidence>
<dbReference type="PANTHER" id="PTHR33990:SF1">
    <property type="entry name" value="PROTEIN YJDN"/>
    <property type="match status" value="1"/>
</dbReference>
<gene>
    <name evidence="3" type="ORF">BWR60_18230</name>
</gene>
<dbReference type="AlphaFoldDB" id="A0A211ZK83"/>
<dbReference type="Proteomes" id="UP000196655">
    <property type="component" value="Unassembled WGS sequence"/>
</dbReference>
<dbReference type="STRING" id="1122125.GCA_000423185_02784"/>
<comment type="caution">
    <text evidence="3">The sequence shown here is derived from an EMBL/GenBank/DDBJ whole genome shotgun (WGS) entry which is preliminary data.</text>
</comment>
<dbReference type="Gene3D" id="3.10.180.10">
    <property type="entry name" value="2,3-Dihydroxybiphenyl 1,2-Dioxygenase, domain 1"/>
    <property type="match status" value="1"/>
</dbReference>
<name>A0A211ZK83_9PROT</name>
<dbReference type="Pfam" id="PF00903">
    <property type="entry name" value="Glyoxalase"/>
    <property type="match status" value="1"/>
</dbReference>
<sequence length="155" mass="16474">MQGQSASQAIKPYLFFDGRCDEALEFYTRTLGAKVEQLFRFKDAPPPPPDAQPPEGCGPMTPDMAEKVMHACFTIGGAAVMASDGMCQGKPEFKGISLALDLPTDAAAEKAFAALSEGGQVQMPMGPTFFASRFGMVADRFGVSWMVTSPAPARA</sequence>
<feature type="domain" description="Glyoxalase/fosfomycin resistance/dioxygenase" evidence="2">
    <location>
        <begin position="11"/>
        <end position="147"/>
    </location>
</feature>
<accession>A0A211ZK83</accession>
<reference evidence="4" key="1">
    <citation type="submission" date="2017-05" db="EMBL/GenBank/DDBJ databases">
        <authorList>
            <person name="Macchi M."/>
            <person name="Festa S."/>
            <person name="Coppotelli B.M."/>
            <person name="Morelli I.S."/>
        </authorList>
    </citation>
    <scope>NUCLEOTIDE SEQUENCE [LARGE SCALE GENOMIC DNA]</scope>
    <source>
        <strain evidence="4">I</strain>
    </source>
</reference>
<protein>
    <recommendedName>
        <fullName evidence="2">Glyoxalase/fosfomycin resistance/dioxygenase domain-containing protein</fullName>
    </recommendedName>
</protein>
<dbReference type="RefSeq" id="WP_088152453.1">
    <property type="nucleotide sequence ID" value="NZ_NHON01000033.1"/>
</dbReference>
<evidence type="ECO:0000313" key="4">
    <source>
        <dbReference type="Proteomes" id="UP000196655"/>
    </source>
</evidence>
<dbReference type="CDD" id="cd06588">
    <property type="entry name" value="PhnB_like"/>
    <property type="match status" value="1"/>
</dbReference>
<dbReference type="EMBL" id="NHON01000033">
    <property type="protein sequence ID" value="OWJ65681.1"/>
    <property type="molecule type" value="Genomic_DNA"/>
</dbReference>
<dbReference type="OrthoDB" id="9795306at2"/>
<dbReference type="PANTHER" id="PTHR33990">
    <property type="entry name" value="PROTEIN YJDN-RELATED"/>
    <property type="match status" value="1"/>
</dbReference>
<evidence type="ECO:0000259" key="2">
    <source>
        <dbReference type="Pfam" id="PF00903"/>
    </source>
</evidence>
<proteinExistence type="predicted"/>
<keyword evidence="4" id="KW-1185">Reference proteome</keyword>
<feature type="region of interest" description="Disordered" evidence="1">
    <location>
        <begin position="41"/>
        <end position="61"/>
    </location>
</feature>
<evidence type="ECO:0000256" key="1">
    <source>
        <dbReference type="SAM" id="MobiDB-lite"/>
    </source>
</evidence>
<dbReference type="SUPFAM" id="SSF54593">
    <property type="entry name" value="Glyoxalase/Bleomycin resistance protein/Dihydroxybiphenyl dioxygenase"/>
    <property type="match status" value="1"/>
</dbReference>
<dbReference type="InterPro" id="IPR029068">
    <property type="entry name" value="Glyas_Bleomycin-R_OHBP_Dase"/>
</dbReference>
<organism evidence="3 4">
    <name type="scientific">Inquilinus limosus</name>
    <dbReference type="NCBI Taxonomy" id="171674"/>
    <lineage>
        <taxon>Bacteria</taxon>
        <taxon>Pseudomonadati</taxon>
        <taxon>Pseudomonadota</taxon>
        <taxon>Alphaproteobacteria</taxon>
        <taxon>Rhodospirillales</taxon>
        <taxon>Rhodospirillaceae</taxon>
        <taxon>Inquilinus</taxon>
    </lineage>
</organism>
<dbReference type="InterPro" id="IPR004360">
    <property type="entry name" value="Glyas_Fos-R_dOase_dom"/>
</dbReference>
<dbReference type="InterPro" id="IPR028973">
    <property type="entry name" value="PhnB-like"/>
</dbReference>